<keyword evidence="4" id="KW-0963">Cytoplasm</keyword>
<comment type="cofactor">
    <cofactor evidence="1">
        <name>Mg(2+)</name>
        <dbReference type="ChEBI" id="CHEBI:18420"/>
    </cofactor>
</comment>
<dbReference type="AlphaFoldDB" id="A0A9P0JME5"/>
<evidence type="ECO:0000256" key="5">
    <source>
        <dbReference type="ARBA" id="ARBA00022801"/>
    </source>
</evidence>
<comment type="caution">
    <text evidence="13">The sequence shown here is derived from an EMBL/GenBank/DDBJ whole genome shotgun (WGS) entry which is preliminary data.</text>
</comment>
<protein>
    <recommendedName>
        <fullName evidence="10">Uridine diphosphate glucose pyrophosphatase NUDT14</fullName>
        <ecNumber evidence="9">3.6.1.45</ecNumber>
    </recommendedName>
    <alternativeName>
        <fullName evidence="11">Nucleoside diphosphate-linked moiety X motif 14</fullName>
    </alternativeName>
</protein>
<dbReference type="NCBIfam" id="TIGR00052">
    <property type="entry name" value="nudix-type nucleoside diphosphatase, YffH/AdpP family"/>
    <property type="match status" value="1"/>
</dbReference>
<evidence type="ECO:0000313" key="13">
    <source>
        <dbReference type="EMBL" id="CAH1955093.1"/>
    </source>
</evidence>
<organism evidence="13 14">
    <name type="scientific">Acanthoscelides obtectus</name>
    <name type="common">Bean weevil</name>
    <name type="synonym">Bruchus obtectus</name>
    <dbReference type="NCBI Taxonomy" id="200917"/>
    <lineage>
        <taxon>Eukaryota</taxon>
        <taxon>Metazoa</taxon>
        <taxon>Ecdysozoa</taxon>
        <taxon>Arthropoda</taxon>
        <taxon>Hexapoda</taxon>
        <taxon>Insecta</taxon>
        <taxon>Pterygota</taxon>
        <taxon>Neoptera</taxon>
        <taxon>Endopterygota</taxon>
        <taxon>Coleoptera</taxon>
        <taxon>Polyphaga</taxon>
        <taxon>Cucujiformia</taxon>
        <taxon>Chrysomeloidea</taxon>
        <taxon>Chrysomelidae</taxon>
        <taxon>Bruchinae</taxon>
        <taxon>Bruchini</taxon>
        <taxon>Acanthoscelides</taxon>
    </lineage>
</organism>
<gene>
    <name evidence="13" type="ORF">ACAOBT_LOCUS898</name>
</gene>
<dbReference type="EMBL" id="CAKOFQ010006658">
    <property type="protein sequence ID" value="CAH1955093.1"/>
    <property type="molecule type" value="Genomic_DNA"/>
</dbReference>
<accession>A0A9P0JME5</accession>
<comment type="function">
    <text evidence="8">Hydrolyzes UDP-glucose to glucose 1-phosphate and UMP and ADP-ribose to ribose 5-phosphate and AMP. The physiological substrate is probably UDP-glucose. Poor activity on other substrates such as ADP-glucose, CDP-glucose, GDP-glucose and GDP-mannose.</text>
</comment>
<reference evidence="13" key="1">
    <citation type="submission" date="2022-03" db="EMBL/GenBank/DDBJ databases">
        <authorList>
            <person name="Sayadi A."/>
        </authorList>
    </citation>
    <scope>NUCLEOTIDE SEQUENCE</scope>
</reference>
<evidence type="ECO:0000256" key="8">
    <source>
        <dbReference type="ARBA" id="ARBA00054674"/>
    </source>
</evidence>
<evidence type="ECO:0000256" key="7">
    <source>
        <dbReference type="ARBA" id="ARBA00051086"/>
    </source>
</evidence>
<dbReference type="GO" id="GO:0008768">
    <property type="term" value="F:UDP-sugar diphosphatase activity"/>
    <property type="evidence" value="ECO:0007669"/>
    <property type="project" value="UniProtKB-EC"/>
</dbReference>
<dbReference type="SUPFAM" id="SSF55811">
    <property type="entry name" value="Nudix"/>
    <property type="match status" value="1"/>
</dbReference>
<evidence type="ECO:0000256" key="6">
    <source>
        <dbReference type="ARBA" id="ARBA00022842"/>
    </source>
</evidence>
<dbReference type="CDD" id="cd18887">
    <property type="entry name" value="NUDIX_UGPPase_Nudt14"/>
    <property type="match status" value="1"/>
</dbReference>
<comment type="catalytic activity">
    <reaction evidence="7">
        <text>UDP-sugar + H2O = UMP + alpha-D-aldose 1-phosphate.</text>
        <dbReference type="EC" id="3.6.1.45"/>
    </reaction>
</comment>
<evidence type="ECO:0000313" key="14">
    <source>
        <dbReference type="Proteomes" id="UP001152888"/>
    </source>
</evidence>
<evidence type="ECO:0000256" key="1">
    <source>
        <dbReference type="ARBA" id="ARBA00001946"/>
    </source>
</evidence>
<dbReference type="GO" id="GO:0019693">
    <property type="term" value="P:ribose phosphate metabolic process"/>
    <property type="evidence" value="ECO:0007669"/>
    <property type="project" value="TreeGrafter"/>
</dbReference>
<dbReference type="EC" id="3.6.1.45" evidence="9"/>
<feature type="domain" description="Nudix hydrolase" evidence="12">
    <location>
        <begin position="38"/>
        <end position="197"/>
    </location>
</feature>
<keyword evidence="14" id="KW-1185">Reference proteome</keyword>
<dbReference type="InterPro" id="IPR000086">
    <property type="entry name" value="NUDIX_hydrolase_dom"/>
</dbReference>
<dbReference type="Gene3D" id="3.90.79.10">
    <property type="entry name" value="Nucleoside Triphosphate Pyrophosphohydrolase"/>
    <property type="match status" value="1"/>
</dbReference>
<evidence type="ECO:0000256" key="2">
    <source>
        <dbReference type="ARBA" id="ARBA00004496"/>
    </source>
</evidence>
<dbReference type="FunFam" id="3.90.79.10:FF:000035">
    <property type="entry name" value="Uridine diphosphate glucose pyrophosphatase"/>
    <property type="match status" value="1"/>
</dbReference>
<keyword evidence="6" id="KW-0460">Magnesium</keyword>
<proteinExistence type="predicted"/>
<comment type="subcellular location">
    <subcellularLocation>
        <location evidence="2">Cytoplasm</location>
    </subcellularLocation>
</comment>
<dbReference type="Proteomes" id="UP001152888">
    <property type="component" value="Unassembled WGS sequence"/>
</dbReference>
<keyword evidence="5" id="KW-0378">Hydrolase</keyword>
<dbReference type="GO" id="GO:0006753">
    <property type="term" value="P:nucleoside phosphate metabolic process"/>
    <property type="evidence" value="ECO:0007669"/>
    <property type="project" value="TreeGrafter"/>
</dbReference>
<dbReference type="GO" id="GO:0046872">
    <property type="term" value="F:metal ion binding"/>
    <property type="evidence" value="ECO:0007669"/>
    <property type="project" value="InterPro"/>
</dbReference>
<sequence>MEDLSEVHLTEYIPTIYTSPRTIYYTQNGKQRKWHIMAERNGVVIVLYNSTRDVLILVKQFRASAYIHQIPEEERTKKPIDVKKYPPNLGITYEFCAGLEDKNISTAETAREEILEECGYEVTLDQLEKIATIKNLSETTGARSTFYYCEVTDEMRLNHGGGNEEEGENIEVVEMPVEEVLRFTTNREYVPCPINFMFGLYWFLNNKYHTKYASCYSLFLV</sequence>
<evidence type="ECO:0000256" key="9">
    <source>
        <dbReference type="ARBA" id="ARBA00066480"/>
    </source>
</evidence>
<dbReference type="PROSITE" id="PS51462">
    <property type="entry name" value="NUDIX"/>
    <property type="match status" value="1"/>
</dbReference>
<dbReference type="InterPro" id="IPR004385">
    <property type="entry name" value="NDP_pyrophosphatase"/>
</dbReference>
<dbReference type="PANTHER" id="PTHR11839:SF15">
    <property type="entry name" value="URIDINE DIPHOSPHATE GLUCOSE PYROPHOSPHATASE NUDT14"/>
    <property type="match status" value="1"/>
</dbReference>
<dbReference type="InterPro" id="IPR015797">
    <property type="entry name" value="NUDIX_hydrolase-like_dom_sf"/>
</dbReference>
<comment type="subunit">
    <text evidence="3">Homodimer.</text>
</comment>
<evidence type="ECO:0000256" key="10">
    <source>
        <dbReference type="ARBA" id="ARBA00071467"/>
    </source>
</evidence>
<dbReference type="GO" id="GO:0005737">
    <property type="term" value="C:cytoplasm"/>
    <property type="evidence" value="ECO:0007669"/>
    <property type="project" value="UniProtKB-SubCell"/>
</dbReference>
<evidence type="ECO:0000256" key="11">
    <source>
        <dbReference type="ARBA" id="ARBA00080475"/>
    </source>
</evidence>
<evidence type="ECO:0000256" key="4">
    <source>
        <dbReference type="ARBA" id="ARBA00022490"/>
    </source>
</evidence>
<name>A0A9P0JME5_ACAOB</name>
<dbReference type="OrthoDB" id="10249920at2759"/>
<evidence type="ECO:0000256" key="3">
    <source>
        <dbReference type="ARBA" id="ARBA00011738"/>
    </source>
</evidence>
<evidence type="ECO:0000259" key="12">
    <source>
        <dbReference type="PROSITE" id="PS51462"/>
    </source>
</evidence>
<dbReference type="PANTHER" id="PTHR11839">
    <property type="entry name" value="UDP/ADP-SUGAR PYROPHOSPHATASE"/>
    <property type="match status" value="1"/>
</dbReference>